<dbReference type="PROSITE" id="PS51186">
    <property type="entry name" value="GNAT"/>
    <property type="match status" value="1"/>
</dbReference>
<evidence type="ECO:0000256" key="1">
    <source>
        <dbReference type="ARBA" id="ARBA00022679"/>
    </source>
</evidence>
<accession>A0A538TVI8</accession>
<dbReference type="SUPFAM" id="SSF55729">
    <property type="entry name" value="Acyl-CoA N-acyltransferases (Nat)"/>
    <property type="match status" value="1"/>
</dbReference>
<dbReference type="PANTHER" id="PTHR43877">
    <property type="entry name" value="AMINOALKYLPHOSPHONATE N-ACETYLTRANSFERASE-RELATED-RELATED"/>
    <property type="match status" value="1"/>
</dbReference>
<evidence type="ECO:0000259" key="3">
    <source>
        <dbReference type="PROSITE" id="PS51186"/>
    </source>
</evidence>
<dbReference type="Pfam" id="PF00583">
    <property type="entry name" value="Acetyltransf_1"/>
    <property type="match status" value="1"/>
</dbReference>
<name>A0A538TVI8_UNCEI</name>
<dbReference type="CDD" id="cd04301">
    <property type="entry name" value="NAT_SF"/>
    <property type="match status" value="1"/>
</dbReference>
<evidence type="ECO:0000313" key="4">
    <source>
        <dbReference type="EMBL" id="TMQ67637.1"/>
    </source>
</evidence>
<gene>
    <name evidence="4" type="ORF">E6K78_03850</name>
</gene>
<dbReference type="Gene3D" id="3.40.630.30">
    <property type="match status" value="1"/>
</dbReference>
<dbReference type="GO" id="GO:0016747">
    <property type="term" value="F:acyltransferase activity, transferring groups other than amino-acyl groups"/>
    <property type="evidence" value="ECO:0007669"/>
    <property type="project" value="InterPro"/>
</dbReference>
<dbReference type="AlphaFoldDB" id="A0A538TVI8"/>
<dbReference type="EMBL" id="VBOY01000033">
    <property type="protein sequence ID" value="TMQ67637.1"/>
    <property type="molecule type" value="Genomic_DNA"/>
</dbReference>
<keyword evidence="1 4" id="KW-0808">Transferase</keyword>
<dbReference type="InterPro" id="IPR000182">
    <property type="entry name" value="GNAT_dom"/>
</dbReference>
<evidence type="ECO:0000313" key="5">
    <source>
        <dbReference type="Proteomes" id="UP000316609"/>
    </source>
</evidence>
<dbReference type="InterPro" id="IPR016181">
    <property type="entry name" value="Acyl_CoA_acyltransferase"/>
</dbReference>
<feature type="domain" description="N-acetyltransferase" evidence="3">
    <location>
        <begin position="8"/>
        <end position="155"/>
    </location>
</feature>
<dbReference type="InterPro" id="IPR050832">
    <property type="entry name" value="Bact_Acetyltransf"/>
</dbReference>
<evidence type="ECO:0000256" key="2">
    <source>
        <dbReference type="ARBA" id="ARBA00023315"/>
    </source>
</evidence>
<dbReference type="Proteomes" id="UP000316609">
    <property type="component" value="Unassembled WGS sequence"/>
</dbReference>
<sequence length="155" mass="17468">MPEVQAEVRIRPLDELDIGSIVRIDERITGAYRPDLWEQRIGYYLRRDPEASRVAESGGRVVGFMLGDVRAGEFGIEEPGGWIERFGIDPDYRGRDLRTRLVSAILAHLRERGATKVRTLVDRKDAGVTGFLTALGFTPSPLQALERHIEPRESP</sequence>
<protein>
    <submittedName>
        <fullName evidence="4">GNAT family N-acetyltransferase</fullName>
    </submittedName>
</protein>
<organism evidence="4 5">
    <name type="scientific">Eiseniibacteriota bacterium</name>
    <dbReference type="NCBI Taxonomy" id="2212470"/>
    <lineage>
        <taxon>Bacteria</taxon>
        <taxon>Candidatus Eiseniibacteriota</taxon>
    </lineage>
</organism>
<reference evidence="4 5" key="1">
    <citation type="journal article" date="2019" name="Nat. Microbiol.">
        <title>Mediterranean grassland soil C-N compound turnover is dependent on rainfall and depth, and is mediated by genomically divergent microorganisms.</title>
        <authorList>
            <person name="Diamond S."/>
            <person name="Andeer P.F."/>
            <person name="Li Z."/>
            <person name="Crits-Christoph A."/>
            <person name="Burstein D."/>
            <person name="Anantharaman K."/>
            <person name="Lane K.R."/>
            <person name="Thomas B.C."/>
            <person name="Pan C."/>
            <person name="Northen T.R."/>
            <person name="Banfield J.F."/>
        </authorList>
    </citation>
    <scope>NUCLEOTIDE SEQUENCE [LARGE SCALE GENOMIC DNA]</scope>
    <source>
        <strain evidence="4">WS_8</strain>
    </source>
</reference>
<comment type="caution">
    <text evidence="4">The sequence shown here is derived from an EMBL/GenBank/DDBJ whole genome shotgun (WGS) entry which is preliminary data.</text>
</comment>
<proteinExistence type="predicted"/>
<keyword evidence="2" id="KW-0012">Acyltransferase</keyword>